<dbReference type="Gene3D" id="3.90.550.10">
    <property type="entry name" value="Spore Coat Polysaccharide Biosynthesis Protein SpsA, Chain A"/>
    <property type="match status" value="1"/>
</dbReference>
<dbReference type="InterPro" id="IPR001173">
    <property type="entry name" value="Glyco_trans_2-like"/>
</dbReference>
<protein>
    <submittedName>
        <fullName evidence="5">Putative glycosyltransferase</fullName>
    </submittedName>
</protein>
<accession>I3ZJY9</accession>
<evidence type="ECO:0000259" key="4">
    <source>
        <dbReference type="Pfam" id="PF00535"/>
    </source>
</evidence>
<keyword evidence="3 5" id="KW-0808">Transferase</keyword>
<evidence type="ECO:0000313" key="5">
    <source>
        <dbReference type="EMBL" id="AFL89557.1"/>
    </source>
</evidence>
<dbReference type="eggNOG" id="COG1216">
    <property type="taxonomic scope" value="Bacteria"/>
</dbReference>
<dbReference type="SUPFAM" id="SSF53448">
    <property type="entry name" value="Nucleotide-diphospho-sugar transferases"/>
    <property type="match status" value="1"/>
</dbReference>
<dbReference type="AlphaFoldDB" id="I3ZJY9"/>
<dbReference type="KEGG" id="trs:Terro_3340"/>
<dbReference type="Pfam" id="PF00535">
    <property type="entry name" value="Glycos_transf_2"/>
    <property type="match status" value="1"/>
</dbReference>
<dbReference type="PANTHER" id="PTHR43179">
    <property type="entry name" value="RHAMNOSYLTRANSFERASE WBBL"/>
    <property type="match status" value="1"/>
</dbReference>
<dbReference type="InterPro" id="IPR029044">
    <property type="entry name" value="Nucleotide-diphossugar_trans"/>
</dbReference>
<dbReference type="OrthoDB" id="119253at2"/>
<comment type="similarity">
    <text evidence="1">Belongs to the glycosyltransferase 2 family.</text>
</comment>
<dbReference type="HOGENOM" id="CLU_072074_0_0_0"/>
<organism evidence="5 6">
    <name type="scientific">Terriglobus roseus (strain DSM 18391 / NRRL B-41598 / KBS 63)</name>
    <dbReference type="NCBI Taxonomy" id="926566"/>
    <lineage>
        <taxon>Bacteria</taxon>
        <taxon>Pseudomonadati</taxon>
        <taxon>Acidobacteriota</taxon>
        <taxon>Terriglobia</taxon>
        <taxon>Terriglobales</taxon>
        <taxon>Acidobacteriaceae</taxon>
        <taxon>Terriglobus</taxon>
    </lineage>
</organism>
<keyword evidence="2" id="KW-0328">Glycosyltransferase</keyword>
<dbReference type="EMBL" id="CP003379">
    <property type="protein sequence ID" value="AFL89557.1"/>
    <property type="molecule type" value="Genomic_DNA"/>
</dbReference>
<evidence type="ECO:0000256" key="2">
    <source>
        <dbReference type="ARBA" id="ARBA00022676"/>
    </source>
</evidence>
<dbReference type="PANTHER" id="PTHR43179:SF12">
    <property type="entry name" value="GALACTOFURANOSYLTRANSFERASE GLFT2"/>
    <property type="match status" value="1"/>
</dbReference>
<evidence type="ECO:0000256" key="3">
    <source>
        <dbReference type="ARBA" id="ARBA00022679"/>
    </source>
</evidence>
<name>I3ZJY9_TERRK</name>
<gene>
    <name evidence="5" type="ordered locus">Terro_3340</name>
</gene>
<dbReference type="Proteomes" id="UP000006056">
    <property type="component" value="Chromosome"/>
</dbReference>
<evidence type="ECO:0000256" key="1">
    <source>
        <dbReference type="ARBA" id="ARBA00006739"/>
    </source>
</evidence>
<reference evidence="5 6" key="1">
    <citation type="submission" date="2012-06" db="EMBL/GenBank/DDBJ databases">
        <title>Complete genome of Terriglobus roseus DSM 18391.</title>
        <authorList>
            <consortium name="US DOE Joint Genome Institute (JGI-PGF)"/>
            <person name="Lucas S."/>
            <person name="Copeland A."/>
            <person name="Lapidus A."/>
            <person name="Glavina del Rio T."/>
            <person name="Dalin E."/>
            <person name="Tice H."/>
            <person name="Bruce D."/>
            <person name="Goodwin L."/>
            <person name="Pitluck S."/>
            <person name="Peters L."/>
            <person name="Mikhailova N."/>
            <person name="Munk A.C.C."/>
            <person name="Kyrpides N."/>
            <person name="Mavromatis K."/>
            <person name="Ivanova N."/>
            <person name="Brettin T."/>
            <person name="Detter J.C."/>
            <person name="Han C."/>
            <person name="Larimer F."/>
            <person name="Land M."/>
            <person name="Hauser L."/>
            <person name="Markowitz V."/>
            <person name="Cheng J.-F."/>
            <person name="Hugenholtz P."/>
            <person name="Woyke T."/>
            <person name="Wu D."/>
            <person name="Brambilla E."/>
            <person name="Klenk H.-P."/>
            <person name="Eisen J.A."/>
        </authorList>
    </citation>
    <scope>NUCLEOTIDE SEQUENCE [LARGE SCALE GENOMIC DNA]</scope>
    <source>
        <strain evidence="6">DSM 18391 / NRRL B-41598 / KBS 63</strain>
    </source>
</reference>
<dbReference type="GO" id="GO:0016757">
    <property type="term" value="F:glycosyltransferase activity"/>
    <property type="evidence" value="ECO:0007669"/>
    <property type="project" value="UniProtKB-KW"/>
</dbReference>
<feature type="domain" description="Glycosyltransferase 2-like" evidence="4">
    <location>
        <begin position="47"/>
        <end position="132"/>
    </location>
</feature>
<evidence type="ECO:0000313" key="6">
    <source>
        <dbReference type="Proteomes" id="UP000006056"/>
    </source>
</evidence>
<sequence length="291" mass="31990">MPGLSSVLPINPQIVAVVVLYRMTADESPSFHSIQACRAATPELASAYEVMVWDNTPGERASLSDFAGHYVHDGSNPGLAAAYNAALAHATERGAPWLLLLDQDTVVTEQFLAEALSLSQTSRAGVLVPRLTWQGRTLSPFRPIIVGPPVPLEDSVLGEWHEPLQAFNSGAVFSVQQLQQAGGFDSDFPIDYLDHATFTRLQSRGGRIHVLHARLEHALASQAPGPLSDGALRRERDILAGEQRYFRKYGTTEEKRLFKIRLLRRAASVLFHKHDLRNATMILKTVLGLTP</sequence>
<keyword evidence="6" id="KW-1185">Reference proteome</keyword>
<proteinExistence type="inferred from homology"/>
<dbReference type="STRING" id="926566.Terro_3340"/>
<dbReference type="RefSeq" id="WP_014786818.1">
    <property type="nucleotide sequence ID" value="NC_018014.1"/>
</dbReference>